<organism evidence="1 2">
    <name type="scientific">Sphingomonas melonis</name>
    <dbReference type="NCBI Taxonomy" id="152682"/>
    <lineage>
        <taxon>Bacteria</taxon>
        <taxon>Pseudomonadati</taxon>
        <taxon>Pseudomonadota</taxon>
        <taxon>Alphaproteobacteria</taxon>
        <taxon>Sphingomonadales</taxon>
        <taxon>Sphingomonadaceae</taxon>
        <taxon>Sphingomonas</taxon>
    </lineage>
</organism>
<dbReference type="EMBL" id="JXTP01000090">
    <property type="protein sequence ID" value="KIU26043.1"/>
    <property type="molecule type" value="Genomic_DNA"/>
</dbReference>
<protein>
    <submittedName>
        <fullName evidence="1">Uncharacterized protein</fullName>
    </submittedName>
</protein>
<reference evidence="1 2" key="1">
    <citation type="submission" date="2015-01" db="EMBL/GenBank/DDBJ databases">
        <title>Genome of Sphingomonas taxi strain 30a.</title>
        <authorList>
            <person name="Eevers N."/>
            <person name="Van Hamme J."/>
            <person name="Bottos E."/>
            <person name="Weyens N."/>
            <person name="Vangronsveld J."/>
        </authorList>
    </citation>
    <scope>NUCLEOTIDE SEQUENCE [LARGE SCALE GENOMIC DNA]</scope>
    <source>
        <strain evidence="1 2">30a</strain>
    </source>
</reference>
<dbReference type="AlphaFoldDB" id="A0A0D1JXW2"/>
<comment type="caution">
    <text evidence="1">The sequence shown here is derived from an EMBL/GenBank/DDBJ whole genome shotgun (WGS) entry which is preliminary data.</text>
</comment>
<evidence type="ECO:0000313" key="2">
    <source>
        <dbReference type="Proteomes" id="UP000033203"/>
    </source>
</evidence>
<evidence type="ECO:0000313" key="1">
    <source>
        <dbReference type="EMBL" id="KIU26043.1"/>
    </source>
</evidence>
<accession>A0A0D1JXW2</accession>
<name>A0A0D1JXW2_9SPHN</name>
<dbReference type="Proteomes" id="UP000033203">
    <property type="component" value="Unassembled WGS sequence"/>
</dbReference>
<gene>
    <name evidence="1" type="ORF">SR41_16965</name>
</gene>
<proteinExistence type="predicted"/>
<sequence length="278" mass="29068">MALAGCVRTTSTTELTGFGTAAASLGRQTGLDFAEANRVARAAEVDRFVRSGAVGLTETPFAPAVPAEVANDWREAFGDLERYGLLLGALSDEDQRGRTTAAFRNLGVELKAGAAGARISPGVAAGISSLAGTLIGIEAQRRSREILTRTDPPVRALLTAMADAIGASDAEGLRGTVAAAWTASGARFQRAYALAVEARRDEDARRAIVTDYLALLDRRQAQLATLADLRHSLLALADAHSAAAAGSRRPIGDLLGVIDDRLTEVASLSRSIEKETAK</sequence>
<dbReference type="PATRIC" id="fig|1549858.7.peg.3598"/>